<protein>
    <submittedName>
        <fullName evidence="2">MSHA biogenesis protein MshK</fullName>
    </submittedName>
</protein>
<accession>A0A2T3JDP0</accession>
<dbReference type="OrthoDB" id="5917619at2"/>
<keyword evidence="3" id="KW-1185">Reference proteome</keyword>
<evidence type="ECO:0000256" key="1">
    <source>
        <dbReference type="SAM" id="SignalP"/>
    </source>
</evidence>
<comment type="caution">
    <text evidence="2">The sequence shown here is derived from an EMBL/GenBank/DDBJ whole genome shotgun (WGS) entry which is preliminary data.</text>
</comment>
<organism evidence="2 3">
    <name type="scientific">Photobacterium frigidiphilum</name>
    <dbReference type="NCBI Taxonomy" id="264736"/>
    <lineage>
        <taxon>Bacteria</taxon>
        <taxon>Pseudomonadati</taxon>
        <taxon>Pseudomonadota</taxon>
        <taxon>Gammaproteobacteria</taxon>
        <taxon>Vibrionales</taxon>
        <taxon>Vibrionaceae</taxon>
        <taxon>Photobacterium</taxon>
    </lineage>
</organism>
<dbReference type="AlphaFoldDB" id="A0A2T3JDP0"/>
<dbReference type="RefSeq" id="WP_107243678.1">
    <property type="nucleotide sequence ID" value="NZ_PYMJ01000017.1"/>
</dbReference>
<name>A0A2T3JDP0_9GAMM</name>
<gene>
    <name evidence="2" type="ORF">C9J12_16250</name>
</gene>
<proteinExistence type="predicted"/>
<reference evidence="2 3" key="1">
    <citation type="submission" date="2018-01" db="EMBL/GenBank/DDBJ databases">
        <title>Whole genome sequencing of Histamine producing bacteria.</title>
        <authorList>
            <person name="Butler K."/>
        </authorList>
    </citation>
    <scope>NUCLEOTIDE SEQUENCE [LARGE SCALE GENOMIC DNA]</scope>
    <source>
        <strain evidence="2 3">JCM 12947</strain>
    </source>
</reference>
<dbReference type="EMBL" id="PYMJ01000017">
    <property type="protein sequence ID" value="PSU47003.1"/>
    <property type="molecule type" value="Genomic_DNA"/>
</dbReference>
<evidence type="ECO:0000313" key="2">
    <source>
        <dbReference type="EMBL" id="PSU47003.1"/>
    </source>
</evidence>
<feature type="chain" id="PRO_5015408289" evidence="1">
    <location>
        <begin position="22"/>
        <end position="110"/>
    </location>
</feature>
<dbReference type="Proteomes" id="UP000240987">
    <property type="component" value="Unassembled WGS sequence"/>
</dbReference>
<feature type="signal peptide" evidence="1">
    <location>
        <begin position="1"/>
        <end position="21"/>
    </location>
</feature>
<sequence length="110" mass="11963">MGKFSFISAILMMLTINTAQASQDPTAPLGWSAPAKKQTAKRSYVPTLQSILCDEADTCTAILNNISVGVGGKVSGYTLTHIQDDFVTVSRGGKQWRLELFADNIKIIER</sequence>
<evidence type="ECO:0000313" key="3">
    <source>
        <dbReference type="Proteomes" id="UP000240987"/>
    </source>
</evidence>
<keyword evidence="1" id="KW-0732">Signal</keyword>